<evidence type="ECO:0000313" key="2">
    <source>
        <dbReference type="Proteomes" id="UP000799640"/>
    </source>
</evidence>
<dbReference type="AlphaFoldDB" id="A0A6G1I5P3"/>
<protein>
    <submittedName>
        <fullName evidence="1">Uncharacterized protein</fullName>
    </submittedName>
</protein>
<gene>
    <name evidence="1" type="ORF">EJ06DRAFT_285216</name>
</gene>
<keyword evidence="2" id="KW-1185">Reference proteome</keyword>
<evidence type="ECO:0000313" key="1">
    <source>
        <dbReference type="EMBL" id="KAF2403623.1"/>
    </source>
</evidence>
<dbReference type="EMBL" id="ML996689">
    <property type="protein sequence ID" value="KAF2403623.1"/>
    <property type="molecule type" value="Genomic_DNA"/>
</dbReference>
<organism evidence="1 2">
    <name type="scientific">Trichodelitschia bisporula</name>
    <dbReference type="NCBI Taxonomy" id="703511"/>
    <lineage>
        <taxon>Eukaryota</taxon>
        <taxon>Fungi</taxon>
        <taxon>Dikarya</taxon>
        <taxon>Ascomycota</taxon>
        <taxon>Pezizomycotina</taxon>
        <taxon>Dothideomycetes</taxon>
        <taxon>Dothideomycetes incertae sedis</taxon>
        <taxon>Phaeotrichales</taxon>
        <taxon>Phaeotrichaceae</taxon>
        <taxon>Trichodelitschia</taxon>
    </lineage>
</organism>
<sequence length="178" mass="20134">MLCRFGLTIQSPSPGAREGWCWCCTASEAAYSFSHRLRLHLISLLFAFLDDLFGYPVRLFLMSTFFWGAQVFLCRPFEWRSPSASERSPFDCDMIDFFLLATTFSQQNSPVSSSSRSILVSRLPVSLHSLGCSARFSGYKKFGVQKDWEGGLGHEIPKTGLVVIWFTHFSSLGMLIDF</sequence>
<name>A0A6G1I5P3_9PEZI</name>
<dbReference type="Proteomes" id="UP000799640">
    <property type="component" value="Unassembled WGS sequence"/>
</dbReference>
<reference evidence="1" key="1">
    <citation type="journal article" date="2020" name="Stud. Mycol.">
        <title>101 Dothideomycetes genomes: a test case for predicting lifestyles and emergence of pathogens.</title>
        <authorList>
            <person name="Haridas S."/>
            <person name="Albert R."/>
            <person name="Binder M."/>
            <person name="Bloem J."/>
            <person name="Labutti K."/>
            <person name="Salamov A."/>
            <person name="Andreopoulos B."/>
            <person name="Baker S."/>
            <person name="Barry K."/>
            <person name="Bills G."/>
            <person name="Bluhm B."/>
            <person name="Cannon C."/>
            <person name="Castanera R."/>
            <person name="Culley D."/>
            <person name="Daum C."/>
            <person name="Ezra D."/>
            <person name="Gonzalez J."/>
            <person name="Henrissat B."/>
            <person name="Kuo A."/>
            <person name="Liang C."/>
            <person name="Lipzen A."/>
            <person name="Lutzoni F."/>
            <person name="Magnuson J."/>
            <person name="Mondo S."/>
            <person name="Nolan M."/>
            <person name="Ohm R."/>
            <person name="Pangilinan J."/>
            <person name="Park H.-J."/>
            <person name="Ramirez L."/>
            <person name="Alfaro M."/>
            <person name="Sun H."/>
            <person name="Tritt A."/>
            <person name="Yoshinaga Y."/>
            <person name="Zwiers L.-H."/>
            <person name="Turgeon B."/>
            <person name="Goodwin S."/>
            <person name="Spatafora J."/>
            <person name="Crous P."/>
            <person name="Grigoriev I."/>
        </authorList>
    </citation>
    <scope>NUCLEOTIDE SEQUENCE</scope>
    <source>
        <strain evidence="1">CBS 262.69</strain>
    </source>
</reference>
<proteinExistence type="predicted"/>
<accession>A0A6G1I5P3</accession>